<dbReference type="EMBL" id="JANLCJ010000018">
    <property type="protein sequence ID" value="MCS5736366.1"/>
    <property type="molecule type" value="Genomic_DNA"/>
</dbReference>
<evidence type="ECO:0000313" key="2">
    <source>
        <dbReference type="Proteomes" id="UP001165586"/>
    </source>
</evidence>
<dbReference type="RefSeq" id="WP_259542261.1">
    <property type="nucleotide sequence ID" value="NZ_JANLCJ010000018.1"/>
</dbReference>
<sequence>MQSSTASTGDEIIICKDEYDTTLNFLEEIDITLLWADSINIIFDGIPPLTIKLFSQDDDSMVIQRIIFA</sequence>
<dbReference type="Proteomes" id="UP001165586">
    <property type="component" value="Unassembled WGS sequence"/>
</dbReference>
<accession>A0ABT2H8T2</accession>
<protein>
    <submittedName>
        <fullName evidence="1">Uncharacterized protein</fullName>
    </submittedName>
</protein>
<proteinExistence type="predicted"/>
<keyword evidence="2" id="KW-1185">Reference proteome</keyword>
<reference evidence="1" key="1">
    <citation type="submission" date="2022-08" db="EMBL/GenBank/DDBJ databases">
        <authorList>
            <person name="Deng Y."/>
            <person name="Han X.-F."/>
            <person name="Zhang Y.-Q."/>
        </authorList>
    </citation>
    <scope>NUCLEOTIDE SEQUENCE</scope>
    <source>
        <strain evidence="1">CPCC 203386</strain>
    </source>
</reference>
<comment type="caution">
    <text evidence="1">The sequence shown here is derived from an EMBL/GenBank/DDBJ whole genome shotgun (WGS) entry which is preliminary data.</text>
</comment>
<name>A0ABT2H8T2_9MICO</name>
<organism evidence="1 2">
    <name type="scientific">Herbiconiux daphne</name>
    <dbReference type="NCBI Taxonomy" id="2970914"/>
    <lineage>
        <taxon>Bacteria</taxon>
        <taxon>Bacillati</taxon>
        <taxon>Actinomycetota</taxon>
        <taxon>Actinomycetes</taxon>
        <taxon>Micrococcales</taxon>
        <taxon>Microbacteriaceae</taxon>
        <taxon>Herbiconiux</taxon>
    </lineage>
</organism>
<evidence type="ECO:0000313" key="1">
    <source>
        <dbReference type="EMBL" id="MCS5736366.1"/>
    </source>
</evidence>
<gene>
    <name evidence="1" type="ORF">N1032_21760</name>
</gene>